<evidence type="ECO:0000313" key="4">
    <source>
        <dbReference type="EMBL" id="WIT10479.1"/>
    </source>
</evidence>
<dbReference type="Proteomes" id="UP001177769">
    <property type="component" value="Chromosome"/>
</dbReference>
<feature type="region of interest" description="Disordered" evidence="1">
    <location>
        <begin position="81"/>
        <end position="124"/>
    </location>
</feature>
<evidence type="ECO:0000313" key="5">
    <source>
        <dbReference type="Proteomes" id="UP001177769"/>
    </source>
</evidence>
<evidence type="ECO:0000259" key="3">
    <source>
        <dbReference type="Pfam" id="PF13511"/>
    </source>
</evidence>
<dbReference type="AlphaFoldDB" id="A0AA95NAJ4"/>
<gene>
    <name evidence="4" type="ORF">PFX98_16365</name>
</gene>
<feature type="signal peptide" evidence="2">
    <location>
        <begin position="1"/>
        <end position="31"/>
    </location>
</feature>
<evidence type="ECO:0000256" key="1">
    <source>
        <dbReference type="SAM" id="MobiDB-lite"/>
    </source>
</evidence>
<keyword evidence="2" id="KW-0732">Signal</keyword>
<feature type="compositionally biased region" description="Basic and acidic residues" evidence="1">
    <location>
        <begin position="95"/>
        <end position="124"/>
    </location>
</feature>
<organism evidence="4 5">
    <name type="scientific">Paucibacter sediminis</name>
    <dbReference type="NCBI Taxonomy" id="3019553"/>
    <lineage>
        <taxon>Bacteria</taxon>
        <taxon>Pseudomonadati</taxon>
        <taxon>Pseudomonadota</taxon>
        <taxon>Betaproteobacteria</taxon>
        <taxon>Burkholderiales</taxon>
        <taxon>Sphaerotilaceae</taxon>
        <taxon>Roseateles</taxon>
    </lineage>
</organism>
<feature type="domain" description="DUF4124" evidence="3">
    <location>
        <begin position="19"/>
        <end position="64"/>
    </location>
</feature>
<dbReference type="EMBL" id="CP116346">
    <property type="protein sequence ID" value="WIT10479.1"/>
    <property type="molecule type" value="Genomic_DNA"/>
</dbReference>
<accession>A0AA95NAJ4</accession>
<proteinExistence type="predicted"/>
<feature type="chain" id="PRO_5041720595" evidence="2">
    <location>
        <begin position="32"/>
        <end position="178"/>
    </location>
</feature>
<dbReference type="RefSeq" id="WP_285231552.1">
    <property type="nucleotide sequence ID" value="NZ_CP116346.1"/>
</dbReference>
<dbReference type="InterPro" id="IPR025392">
    <property type="entry name" value="DUF4124"/>
</dbReference>
<sequence length="178" mass="19410">MSAPRISNPPAGFYRLIVCLALLALAGTAQAQWKWRDARGNVQYSDLPPPPGVAEKDILQRPVNQRQRIVVTPVGIGAANAASAPAAAASAPARPDPDAAARKKQEQEQAAQRAEEDRKLKAQKAENCKTAQGQLRLLEDGVRISRKDERGERVFLDDQQRAEETKRARAIIAVDCAR</sequence>
<dbReference type="KEGG" id="pais:PFX98_16365"/>
<protein>
    <submittedName>
        <fullName evidence="4">DUF4124 domain-containing protein</fullName>
    </submittedName>
</protein>
<evidence type="ECO:0000256" key="2">
    <source>
        <dbReference type="SAM" id="SignalP"/>
    </source>
</evidence>
<feature type="compositionally biased region" description="Low complexity" evidence="1">
    <location>
        <begin position="81"/>
        <end position="93"/>
    </location>
</feature>
<keyword evidence="5" id="KW-1185">Reference proteome</keyword>
<reference evidence="4" key="1">
    <citation type="submission" date="2023-01" db="EMBL/GenBank/DDBJ databases">
        <title>Whole genome sequence of Paucibacter sp. S2-9 isolated from pond sediment.</title>
        <authorList>
            <person name="Jung J.Y."/>
        </authorList>
    </citation>
    <scope>NUCLEOTIDE SEQUENCE</scope>
    <source>
        <strain evidence="4">S2-9</strain>
    </source>
</reference>
<dbReference type="Pfam" id="PF13511">
    <property type="entry name" value="DUF4124"/>
    <property type="match status" value="1"/>
</dbReference>
<name>A0AA95NAJ4_9BURK</name>